<keyword evidence="7" id="KW-0560">Oxidoreductase</keyword>
<dbReference type="PANTHER" id="PTHR11748">
    <property type="entry name" value="D-LACTATE DEHYDROGENASE"/>
    <property type="match status" value="1"/>
</dbReference>
<gene>
    <name evidence="13" type="ORF">ACFQDH_10465</name>
</gene>
<dbReference type="Gene3D" id="3.30.465.10">
    <property type="match status" value="1"/>
</dbReference>
<dbReference type="Gene3D" id="3.30.43.10">
    <property type="entry name" value="Uridine Diphospho-n-acetylenolpyruvylglucosamine Reductase, domain 2"/>
    <property type="match status" value="1"/>
</dbReference>
<evidence type="ECO:0000256" key="10">
    <source>
        <dbReference type="ARBA" id="ARBA00038897"/>
    </source>
</evidence>
<evidence type="ECO:0000256" key="2">
    <source>
        <dbReference type="ARBA" id="ARBA00008000"/>
    </source>
</evidence>
<dbReference type="PROSITE" id="PS51387">
    <property type="entry name" value="FAD_PCMH"/>
    <property type="match status" value="1"/>
</dbReference>
<proteinExistence type="inferred from homology"/>
<keyword evidence="14" id="KW-1185">Reference proteome</keyword>
<evidence type="ECO:0000313" key="14">
    <source>
        <dbReference type="Proteomes" id="UP001596298"/>
    </source>
</evidence>
<dbReference type="Gene3D" id="1.10.1060.10">
    <property type="entry name" value="Alpha-helical ferredoxin"/>
    <property type="match status" value="1"/>
</dbReference>
<dbReference type="Proteomes" id="UP001596298">
    <property type="component" value="Unassembled WGS sequence"/>
</dbReference>
<dbReference type="InterPro" id="IPR036318">
    <property type="entry name" value="FAD-bd_PCMH-like_sf"/>
</dbReference>
<dbReference type="SUPFAM" id="SSF46548">
    <property type="entry name" value="alpha-helical ferredoxin"/>
    <property type="match status" value="1"/>
</dbReference>
<evidence type="ECO:0000259" key="11">
    <source>
        <dbReference type="PROSITE" id="PS51379"/>
    </source>
</evidence>
<dbReference type="InterPro" id="IPR016167">
    <property type="entry name" value="FAD-bd_PCMH_sub1"/>
</dbReference>
<dbReference type="InterPro" id="IPR017896">
    <property type="entry name" value="4Fe4S_Fe-S-bd"/>
</dbReference>
<comment type="cofactor">
    <cofactor evidence="1">
        <name>FAD</name>
        <dbReference type="ChEBI" id="CHEBI:57692"/>
    </cofactor>
</comment>
<evidence type="ECO:0000256" key="5">
    <source>
        <dbReference type="ARBA" id="ARBA00022827"/>
    </source>
</evidence>
<comment type="caution">
    <text evidence="13">The sequence shown here is derived from an EMBL/GenBank/DDBJ whole genome shotgun (WGS) entry which is preliminary data.</text>
</comment>
<dbReference type="RefSeq" id="WP_382401026.1">
    <property type="nucleotide sequence ID" value="NZ_JBHSWH010000001.1"/>
</dbReference>
<dbReference type="InterPro" id="IPR009051">
    <property type="entry name" value="Helical_ferredxn"/>
</dbReference>
<dbReference type="PROSITE" id="PS00198">
    <property type="entry name" value="4FE4S_FER_1"/>
    <property type="match status" value="1"/>
</dbReference>
<dbReference type="PANTHER" id="PTHR11748:SF111">
    <property type="entry name" value="D-LACTATE DEHYDROGENASE, MITOCHONDRIAL-RELATED"/>
    <property type="match status" value="1"/>
</dbReference>
<keyword evidence="8" id="KW-0408">Iron</keyword>
<dbReference type="InterPro" id="IPR016166">
    <property type="entry name" value="FAD-bd_PCMH"/>
</dbReference>
<feature type="domain" description="4Fe-4S ferredoxin-type" evidence="11">
    <location>
        <begin position="527"/>
        <end position="557"/>
    </location>
</feature>
<protein>
    <recommendedName>
        <fullName evidence="10">D-lactate dehydrogenase (cytochrome)</fullName>
        <ecNumber evidence="10">1.1.2.4</ecNumber>
    </recommendedName>
</protein>
<evidence type="ECO:0000256" key="4">
    <source>
        <dbReference type="ARBA" id="ARBA00022723"/>
    </source>
</evidence>
<dbReference type="SUPFAM" id="SSF56176">
    <property type="entry name" value="FAD-binding/transporter-associated domain-like"/>
    <property type="match status" value="1"/>
</dbReference>
<dbReference type="SUPFAM" id="SSF55103">
    <property type="entry name" value="FAD-linked oxidases, C-terminal domain"/>
    <property type="match status" value="1"/>
</dbReference>
<evidence type="ECO:0000256" key="8">
    <source>
        <dbReference type="ARBA" id="ARBA00023004"/>
    </source>
</evidence>
<feature type="domain" description="FAD-binding PCMH-type" evidence="12">
    <location>
        <begin position="34"/>
        <end position="262"/>
    </location>
</feature>
<dbReference type="Pfam" id="PF01565">
    <property type="entry name" value="FAD_binding_4"/>
    <property type="match status" value="1"/>
</dbReference>
<dbReference type="EMBL" id="JBHSWH010000001">
    <property type="protein sequence ID" value="MFC6705677.1"/>
    <property type="molecule type" value="Genomic_DNA"/>
</dbReference>
<evidence type="ECO:0000259" key="12">
    <source>
        <dbReference type="PROSITE" id="PS51387"/>
    </source>
</evidence>
<evidence type="ECO:0000256" key="9">
    <source>
        <dbReference type="ARBA" id="ARBA00023014"/>
    </source>
</evidence>
<organism evidence="13 14">
    <name type="scientific">Flexivirga alba</name>
    <dbReference type="NCBI Taxonomy" id="702742"/>
    <lineage>
        <taxon>Bacteria</taxon>
        <taxon>Bacillati</taxon>
        <taxon>Actinomycetota</taxon>
        <taxon>Actinomycetes</taxon>
        <taxon>Micrococcales</taxon>
        <taxon>Dermacoccaceae</taxon>
        <taxon>Flexivirga</taxon>
    </lineage>
</organism>
<dbReference type="Gene3D" id="3.30.70.2740">
    <property type="match status" value="1"/>
</dbReference>
<dbReference type="PROSITE" id="PS51379">
    <property type="entry name" value="4FE4S_FER_2"/>
    <property type="match status" value="1"/>
</dbReference>
<evidence type="ECO:0000256" key="7">
    <source>
        <dbReference type="ARBA" id="ARBA00023002"/>
    </source>
</evidence>
<dbReference type="InterPro" id="IPR017900">
    <property type="entry name" value="4Fe4S_Fe_S_CS"/>
</dbReference>
<dbReference type="Pfam" id="PF13183">
    <property type="entry name" value="Fer4_8"/>
    <property type="match status" value="1"/>
</dbReference>
<dbReference type="InterPro" id="IPR016169">
    <property type="entry name" value="FAD-bd_PCMH_sub2"/>
</dbReference>
<keyword evidence="6" id="KW-0809">Transit peptide</keyword>
<name>A0ABW2AFX9_9MICO</name>
<dbReference type="InterPro" id="IPR004017">
    <property type="entry name" value="Cys_rich_dom"/>
</dbReference>
<keyword evidence="3" id="KW-0285">Flavoprotein</keyword>
<evidence type="ECO:0000256" key="3">
    <source>
        <dbReference type="ARBA" id="ARBA00022630"/>
    </source>
</evidence>
<evidence type="ECO:0000313" key="13">
    <source>
        <dbReference type="EMBL" id="MFC6705677.1"/>
    </source>
</evidence>
<sequence>MTDTSTRLRSALSGVEVLDRALDLRARAHDASHYLLIPSAVAVPRNTAQVAEVMRACTRLGIPMTFRSGGTSLSGQAVTDQILVDTRAGFTGVEVLDNGARVRVQPGVTVRAVNARLAHHGRRLGPDPASEVACTIGGVVADNSSGMQCGTEFNSYRTIESMVFVLPSGTVVDTARADADQLLREREPVIHQGLSTLRDRVRASPESVATIERLFAIKNTMGYAVNAFLDHDDPVEILSHLLIGSEGTLGFVASVVFRTLPVLPKAATGLLVFNDLVTASASVDEIVTAGVVTGELLDVQSLRVAQADPKCPPEIAGLELREQAAVLIELQAGDDDELAALRARSEPALDKLPLQTPLRMTTDSAARAALWTTRKGLFSAVAGARPSGTNALLEDVAVPVPRLGELCTQLTELFVKHSYDDSVVFGHARDGNLHFLLVEEFGNAAKLDRYDRFTTDLVDVVLGLGGTLKAEHGTGRIMAPFVERQYGTELYEVMREVKRLADPHMVLNPGALLTDDPQAHLKDLKTSPPVEEEVDRCVECGYCEPVCPSRSITLTPRQRIVLRRELEQARLAGDDELVQALSADYEYDGVQTCAADGMCGTVCPVHIDTGDLVRRLRAEDASRVEGRAWAAAAKHWSATTRAGSAALSTAHAIPARLPGTVTRWARAVAGDDRVPLYSGDLPAGGRSRPKVSADAPVAVLFPACIGAMFGAASGDGASAALVELCGAAGVSVRTPASIDGLCCGTPWSSEGYRSGHEEMRERVLIALADATDGGRLPVVVDASSCAEGLIKLLGVGRVGRAPKGQPVSRPLATEFTVLDALDFVASTVLPKLTVRTRVPRVVVHPTCATTVLGSTPALMRLAEAVADEVVVPTDWGCCAFAGDRGLLHPELTASATAPEAAQVADLPDVAGTEYVSANRTCELGMARATGQPYRHILEVLAEHI</sequence>
<dbReference type="InterPro" id="IPR004113">
    <property type="entry name" value="FAD-bd_oxidored_4_C"/>
</dbReference>
<keyword evidence="9" id="KW-0411">Iron-sulfur</keyword>
<dbReference type="Pfam" id="PF02754">
    <property type="entry name" value="CCG"/>
    <property type="match status" value="1"/>
</dbReference>
<dbReference type="EC" id="1.1.2.4" evidence="10"/>
<evidence type="ECO:0000256" key="6">
    <source>
        <dbReference type="ARBA" id="ARBA00022946"/>
    </source>
</evidence>
<comment type="similarity">
    <text evidence="2">Belongs to the FAD-binding oxidoreductase/transferase type 4 family.</text>
</comment>
<keyword evidence="4" id="KW-0479">Metal-binding</keyword>
<reference evidence="14" key="1">
    <citation type="journal article" date="2019" name="Int. J. Syst. Evol. Microbiol.">
        <title>The Global Catalogue of Microorganisms (GCM) 10K type strain sequencing project: providing services to taxonomists for standard genome sequencing and annotation.</title>
        <authorList>
            <consortium name="The Broad Institute Genomics Platform"/>
            <consortium name="The Broad Institute Genome Sequencing Center for Infectious Disease"/>
            <person name="Wu L."/>
            <person name="Ma J."/>
        </authorList>
    </citation>
    <scope>NUCLEOTIDE SEQUENCE [LARGE SCALE GENOMIC DNA]</scope>
    <source>
        <strain evidence="14">CCUG 58127</strain>
    </source>
</reference>
<keyword evidence="5" id="KW-0274">FAD</keyword>
<accession>A0ABW2AFX9</accession>
<dbReference type="InterPro" id="IPR006094">
    <property type="entry name" value="Oxid_FAD_bind_N"/>
</dbReference>
<evidence type="ECO:0000256" key="1">
    <source>
        <dbReference type="ARBA" id="ARBA00001974"/>
    </source>
</evidence>
<dbReference type="InterPro" id="IPR016164">
    <property type="entry name" value="FAD-linked_Oxase-like_C"/>
</dbReference>
<dbReference type="Pfam" id="PF02913">
    <property type="entry name" value="FAD-oxidase_C"/>
    <property type="match status" value="1"/>
</dbReference>